<dbReference type="OrthoDB" id="215261at2"/>
<keyword evidence="2" id="KW-1185">Reference proteome</keyword>
<dbReference type="AlphaFoldDB" id="A0A5C5WYY8"/>
<reference evidence="1 2" key="1">
    <citation type="submission" date="2019-02" db="EMBL/GenBank/DDBJ databases">
        <title>Deep-cultivation of Planctomycetes and their phenomic and genomic characterization uncovers novel biology.</title>
        <authorList>
            <person name="Wiegand S."/>
            <person name="Jogler M."/>
            <person name="Boedeker C."/>
            <person name="Pinto D."/>
            <person name="Vollmers J."/>
            <person name="Rivas-Marin E."/>
            <person name="Kohn T."/>
            <person name="Peeters S.H."/>
            <person name="Heuer A."/>
            <person name="Rast P."/>
            <person name="Oberbeckmann S."/>
            <person name="Bunk B."/>
            <person name="Jeske O."/>
            <person name="Meyerdierks A."/>
            <person name="Storesund J.E."/>
            <person name="Kallscheuer N."/>
            <person name="Luecker S."/>
            <person name="Lage O.M."/>
            <person name="Pohl T."/>
            <person name="Merkel B.J."/>
            <person name="Hornburger P."/>
            <person name="Mueller R.-W."/>
            <person name="Bruemmer F."/>
            <person name="Labrenz M."/>
            <person name="Spormann A.M."/>
            <person name="Op Den Camp H."/>
            <person name="Overmann J."/>
            <person name="Amann R."/>
            <person name="Jetten M.S.M."/>
            <person name="Mascher T."/>
            <person name="Medema M.H."/>
            <person name="Devos D.P."/>
            <person name="Kaster A.-K."/>
            <person name="Ovreas L."/>
            <person name="Rohde M."/>
            <person name="Galperin M.Y."/>
            <person name="Jogler C."/>
        </authorList>
    </citation>
    <scope>NUCLEOTIDE SEQUENCE [LARGE SCALE GENOMIC DNA]</scope>
    <source>
        <strain evidence="1 2">KOR42</strain>
    </source>
</reference>
<protein>
    <recommendedName>
        <fullName evidence="3">PSP1 C-terminal domain-containing protein</fullName>
    </recommendedName>
</protein>
<organism evidence="1 2">
    <name type="scientific">Thalassoglobus neptunius</name>
    <dbReference type="NCBI Taxonomy" id="1938619"/>
    <lineage>
        <taxon>Bacteria</taxon>
        <taxon>Pseudomonadati</taxon>
        <taxon>Planctomycetota</taxon>
        <taxon>Planctomycetia</taxon>
        <taxon>Planctomycetales</taxon>
        <taxon>Planctomycetaceae</taxon>
        <taxon>Thalassoglobus</taxon>
    </lineage>
</organism>
<dbReference type="Proteomes" id="UP000317243">
    <property type="component" value="Unassembled WGS sequence"/>
</dbReference>
<name>A0A5C5WYY8_9PLAN</name>
<dbReference type="EMBL" id="SIHI01000002">
    <property type="protein sequence ID" value="TWT55818.1"/>
    <property type="molecule type" value="Genomic_DNA"/>
</dbReference>
<sequence length="172" mass="18358">MTVALVRFGAVPEVARAGIPDSLAVSRGDVVVLRTHRGEEIGTALEFVRPPVEPNQESPDPEFEVVRLATDIDRSTQVESQRQLEQEFAAWHQRISDWGLDLQLIEMERTLDNEILILYVLNERGPECTKLALQAAAAGLGIIEVQPVGADGPVALPAPSGGGGGCGSCGAH</sequence>
<accession>A0A5C5WYY8</accession>
<dbReference type="RefSeq" id="WP_146510153.1">
    <property type="nucleotide sequence ID" value="NZ_SIHI01000002.1"/>
</dbReference>
<proteinExistence type="predicted"/>
<comment type="caution">
    <text evidence="1">The sequence shown here is derived from an EMBL/GenBank/DDBJ whole genome shotgun (WGS) entry which is preliminary data.</text>
</comment>
<gene>
    <name evidence="1" type="ORF">KOR42_26290</name>
</gene>
<evidence type="ECO:0008006" key="3">
    <source>
        <dbReference type="Google" id="ProtNLM"/>
    </source>
</evidence>
<evidence type="ECO:0000313" key="2">
    <source>
        <dbReference type="Proteomes" id="UP000317243"/>
    </source>
</evidence>
<evidence type="ECO:0000313" key="1">
    <source>
        <dbReference type="EMBL" id="TWT55818.1"/>
    </source>
</evidence>